<evidence type="ECO:0000313" key="3">
    <source>
        <dbReference type="EMBL" id="MBL4929437.1"/>
    </source>
</evidence>
<dbReference type="PANTHER" id="PTHR33442">
    <property type="entry name" value="TRANS-3-HYDROXY-L-PROLINE DEHYDRATASE"/>
    <property type="match status" value="1"/>
</dbReference>
<dbReference type="FunFam" id="3.10.310.10:FF:000005">
    <property type="entry name" value="Proline racemase"/>
    <property type="match status" value="1"/>
</dbReference>
<organism evidence="3 4">
    <name type="scientific">Fuscibacter oryzae</name>
    <dbReference type="NCBI Taxonomy" id="2803939"/>
    <lineage>
        <taxon>Bacteria</taxon>
        <taxon>Pseudomonadati</taxon>
        <taxon>Pseudomonadota</taxon>
        <taxon>Alphaproteobacteria</taxon>
        <taxon>Rhodobacterales</taxon>
        <taxon>Paracoccaceae</taxon>
        <taxon>Fuscibacter</taxon>
    </lineage>
</organism>
<dbReference type="Gene3D" id="3.10.310.10">
    <property type="entry name" value="Diaminopimelate Epimerase, Chain A, domain 1"/>
    <property type="match status" value="2"/>
</dbReference>
<comment type="similarity">
    <text evidence="1">Belongs to the proline racemase family.</text>
</comment>
<evidence type="ECO:0000256" key="1">
    <source>
        <dbReference type="ARBA" id="ARBA00007529"/>
    </source>
</evidence>
<dbReference type="PANTHER" id="PTHR33442:SF5">
    <property type="entry name" value="BIFUNCTIONAL TRANS-3-HYDROXY-L-PROLINE DEHYDRATASE_2-EPIMERASE"/>
    <property type="match status" value="1"/>
</dbReference>
<proteinExistence type="inferred from homology"/>
<dbReference type="GO" id="GO:0047580">
    <property type="term" value="F:4-hydroxyproline epimerase activity"/>
    <property type="evidence" value="ECO:0007669"/>
    <property type="project" value="TreeGrafter"/>
</dbReference>
<evidence type="ECO:0000256" key="2">
    <source>
        <dbReference type="PIRSR" id="PIRSR029792-1"/>
    </source>
</evidence>
<gene>
    <name evidence="3" type="ORF">JI744_15120</name>
</gene>
<dbReference type="PIRSF" id="PIRSF029792">
    <property type="entry name" value="Pro_racemase"/>
    <property type="match status" value="1"/>
</dbReference>
<feature type="active site" description="Proton acceptor" evidence="2">
    <location>
        <position position="91"/>
    </location>
</feature>
<dbReference type="SUPFAM" id="SSF54506">
    <property type="entry name" value="Diaminopimelate epimerase-like"/>
    <property type="match status" value="1"/>
</dbReference>
<dbReference type="Proteomes" id="UP000619033">
    <property type="component" value="Unassembled WGS sequence"/>
</dbReference>
<dbReference type="SFLD" id="SFLDS00028">
    <property type="entry name" value="Proline_Racemase"/>
    <property type="match status" value="1"/>
</dbReference>
<keyword evidence="4" id="KW-1185">Reference proteome</keyword>
<feature type="active site" description="Proton donor" evidence="2">
    <location>
        <position position="257"/>
    </location>
</feature>
<evidence type="ECO:0000313" key="4">
    <source>
        <dbReference type="Proteomes" id="UP000619033"/>
    </source>
</evidence>
<protein>
    <submittedName>
        <fullName evidence="3">Proline racemase family protein</fullName>
    </submittedName>
</protein>
<dbReference type="InterPro" id="IPR008794">
    <property type="entry name" value="Pro_racemase_fam"/>
</dbReference>
<comment type="caution">
    <text evidence="3">The sequence shown here is derived from an EMBL/GenBank/DDBJ whole genome shotgun (WGS) entry which is preliminary data.</text>
</comment>
<dbReference type="AlphaFoldDB" id="A0A8J7MTP3"/>
<name>A0A8J7MTP3_9RHOB</name>
<accession>A0A8J7MTP3</accession>
<dbReference type="RefSeq" id="WP_202661976.1">
    <property type="nucleotide sequence ID" value="NZ_JAESVP010000008.1"/>
</dbReference>
<dbReference type="EMBL" id="JAESVP010000008">
    <property type="protein sequence ID" value="MBL4929437.1"/>
    <property type="molecule type" value="Genomic_DNA"/>
</dbReference>
<reference evidence="3" key="1">
    <citation type="submission" date="2021-01" db="EMBL/GenBank/DDBJ databases">
        <title>Genome seq and assembly of Tabrizicola sp. KVB23.</title>
        <authorList>
            <person name="Chhetri G."/>
        </authorList>
    </citation>
    <scope>NUCLEOTIDE SEQUENCE</scope>
    <source>
        <strain evidence="3">KVB23</strain>
    </source>
</reference>
<sequence length="344" mass="37303">MRWKRTLSVVDCHAEGESGKVIVGGVGQVPGQTMFDKRVFLETQRDEIRKMVLFEPRGAVWHNANIILPSNNPEADMGFVILESTEYPAMSGSNTMCVATVLLETGILPMQEPVTNLVLESPAGLIRVECQCKDGKVLKVKLVNQPAFVYHRDAMIEVPGLGSLRVDISYGGMTYTCVDAADVGMQIKPDEARDLVDLGQRIKTAAAEQLQVEHPENPAIPGITQTVFCGPLRRENGVVRSKNAVIVSPGRCDRSPCGTGSSARLALLHARGELALGETFIHESIIGSEFACKVEATTKVGPYEAVIPSIAGQAWISGLYQMGLDPTDPYQQGFTLSDTWFSAL</sequence>
<dbReference type="Pfam" id="PF05544">
    <property type="entry name" value="Pro_racemase"/>
    <property type="match status" value="1"/>
</dbReference>